<feature type="domain" description="Cadherin" evidence="11">
    <location>
        <begin position="1005"/>
        <end position="1120"/>
    </location>
</feature>
<feature type="domain" description="Cadherin" evidence="11">
    <location>
        <begin position="1126"/>
        <end position="1226"/>
    </location>
</feature>
<feature type="domain" description="Cadherin" evidence="11">
    <location>
        <begin position="5832"/>
        <end position="5935"/>
    </location>
</feature>
<feature type="domain" description="Cadherin" evidence="11">
    <location>
        <begin position="5725"/>
        <end position="5831"/>
    </location>
</feature>
<evidence type="ECO:0000256" key="6">
    <source>
        <dbReference type="ARBA" id="ARBA00022989"/>
    </source>
</evidence>
<keyword evidence="3" id="KW-0677">Repeat</keyword>
<keyword evidence="12" id="KW-1185">Reference proteome</keyword>
<feature type="domain" description="Cadherin" evidence="11">
    <location>
        <begin position="63"/>
        <end position="132"/>
    </location>
</feature>
<feature type="domain" description="Cadherin" evidence="11">
    <location>
        <begin position="563"/>
        <end position="678"/>
    </location>
</feature>
<feature type="domain" description="Cadherin" evidence="11">
    <location>
        <begin position="800"/>
        <end position="895"/>
    </location>
</feature>
<dbReference type="InterPro" id="IPR050971">
    <property type="entry name" value="Cadherin-domain_protein"/>
</dbReference>
<feature type="signal peptide" evidence="10">
    <location>
        <begin position="1"/>
        <end position="22"/>
    </location>
</feature>
<dbReference type="InterPro" id="IPR020894">
    <property type="entry name" value="Cadherin_CS"/>
</dbReference>
<dbReference type="CDD" id="cd11304">
    <property type="entry name" value="Cadherin_repeat"/>
    <property type="match status" value="57"/>
</dbReference>
<keyword evidence="7" id="KW-0472">Membrane</keyword>
<evidence type="ECO:0000256" key="5">
    <source>
        <dbReference type="ARBA" id="ARBA00022889"/>
    </source>
</evidence>
<dbReference type="PANTHER" id="PTHR24025:SF31">
    <property type="entry name" value="NEURAL-CADHERIN"/>
    <property type="match status" value="1"/>
</dbReference>
<feature type="domain" description="Cadherin" evidence="11">
    <location>
        <begin position="6581"/>
        <end position="6680"/>
    </location>
</feature>
<dbReference type="InterPro" id="IPR015919">
    <property type="entry name" value="Cadherin-like_sf"/>
</dbReference>
<keyword evidence="2" id="KW-0812">Transmembrane</keyword>
<feature type="domain" description="Cadherin" evidence="11">
    <location>
        <begin position="5939"/>
        <end position="6051"/>
    </location>
</feature>
<feature type="domain" description="Cadherin" evidence="11">
    <location>
        <begin position="4372"/>
        <end position="4484"/>
    </location>
</feature>
<feature type="domain" description="Cadherin" evidence="11">
    <location>
        <begin position="3718"/>
        <end position="3819"/>
    </location>
</feature>
<feature type="domain" description="Cadherin" evidence="11">
    <location>
        <begin position="454"/>
        <end position="562"/>
    </location>
</feature>
<feature type="domain" description="Cadherin" evidence="11">
    <location>
        <begin position="2464"/>
        <end position="2560"/>
    </location>
</feature>
<evidence type="ECO:0000256" key="10">
    <source>
        <dbReference type="SAM" id="SignalP"/>
    </source>
</evidence>
<feature type="domain" description="Cadherin" evidence="11">
    <location>
        <begin position="1331"/>
        <end position="1434"/>
    </location>
</feature>
<name>A0ABM0GRL5_SACKO</name>
<dbReference type="InterPro" id="IPR002126">
    <property type="entry name" value="Cadherin-like_dom"/>
</dbReference>
<feature type="domain" description="Cadherin" evidence="11">
    <location>
        <begin position="3609"/>
        <end position="3717"/>
    </location>
</feature>
<feature type="domain" description="Cadherin" evidence="11">
    <location>
        <begin position="4593"/>
        <end position="4694"/>
    </location>
</feature>
<keyword evidence="6" id="KW-1133">Transmembrane helix</keyword>
<feature type="domain" description="Cadherin" evidence="11">
    <location>
        <begin position="4799"/>
        <end position="4909"/>
    </location>
</feature>
<feature type="domain" description="Cadherin" evidence="11">
    <location>
        <begin position="1814"/>
        <end position="1913"/>
    </location>
</feature>
<keyword evidence="4 8" id="KW-0106">Calcium</keyword>
<feature type="domain" description="Cadherin" evidence="11">
    <location>
        <begin position="5024"/>
        <end position="5108"/>
    </location>
</feature>
<feature type="domain" description="Cadherin" evidence="11">
    <location>
        <begin position="3503"/>
        <end position="3608"/>
    </location>
</feature>
<feature type="domain" description="Cadherin" evidence="11">
    <location>
        <begin position="2667"/>
        <end position="2777"/>
    </location>
</feature>
<dbReference type="GeneID" id="100329017"/>
<dbReference type="PROSITE" id="PS00232">
    <property type="entry name" value="CADHERIN_1"/>
    <property type="match status" value="16"/>
</dbReference>
<evidence type="ECO:0000256" key="9">
    <source>
        <dbReference type="SAM" id="MobiDB-lite"/>
    </source>
</evidence>
<proteinExistence type="predicted"/>
<feature type="domain" description="Cadherin" evidence="11">
    <location>
        <begin position="351"/>
        <end position="452"/>
    </location>
</feature>
<feature type="domain" description="Cadherin" evidence="11">
    <location>
        <begin position="897"/>
        <end position="1004"/>
    </location>
</feature>
<feature type="domain" description="Cadherin" evidence="11">
    <location>
        <begin position="681"/>
        <end position="786"/>
    </location>
</feature>
<dbReference type="Proteomes" id="UP000694865">
    <property type="component" value="Unplaced"/>
</dbReference>
<evidence type="ECO:0000256" key="3">
    <source>
        <dbReference type="ARBA" id="ARBA00022737"/>
    </source>
</evidence>
<feature type="domain" description="Cadherin" evidence="11">
    <location>
        <begin position="6808"/>
        <end position="6916"/>
    </location>
</feature>
<evidence type="ECO:0000256" key="4">
    <source>
        <dbReference type="ARBA" id="ARBA00022837"/>
    </source>
</evidence>
<evidence type="ECO:0000313" key="13">
    <source>
        <dbReference type="RefSeq" id="XP_002735779.2"/>
    </source>
</evidence>
<feature type="domain" description="Cadherin" evidence="11">
    <location>
        <begin position="1915"/>
        <end position="2021"/>
    </location>
</feature>
<dbReference type="SUPFAM" id="SSF49313">
    <property type="entry name" value="Cadherin-like"/>
    <property type="match status" value="58"/>
</dbReference>
<feature type="chain" id="PRO_5045080760" evidence="10">
    <location>
        <begin position="23"/>
        <end position="7316"/>
    </location>
</feature>
<feature type="domain" description="Cadherin" evidence="11">
    <location>
        <begin position="6273"/>
        <end position="6369"/>
    </location>
</feature>
<feature type="domain" description="Cadherin" evidence="11">
    <location>
        <begin position="6682"/>
        <end position="6792"/>
    </location>
</feature>
<feature type="domain" description="Cadherin" evidence="11">
    <location>
        <begin position="133"/>
        <end position="238"/>
    </location>
</feature>
<feature type="domain" description="Cadherin" evidence="11">
    <location>
        <begin position="3930"/>
        <end position="4044"/>
    </location>
</feature>
<feature type="domain" description="Cadherin" evidence="11">
    <location>
        <begin position="2772"/>
        <end position="2873"/>
    </location>
</feature>
<feature type="domain" description="Cadherin" evidence="11">
    <location>
        <begin position="239"/>
        <end position="350"/>
    </location>
</feature>
<protein>
    <submittedName>
        <fullName evidence="13">Uncharacterized protein LOC100329017</fullName>
    </submittedName>
</protein>
<evidence type="ECO:0000313" key="12">
    <source>
        <dbReference type="Proteomes" id="UP000694865"/>
    </source>
</evidence>
<feature type="domain" description="Cadherin" evidence="11">
    <location>
        <begin position="5210"/>
        <end position="5312"/>
    </location>
</feature>
<feature type="domain" description="Cadherin" evidence="11">
    <location>
        <begin position="1717"/>
        <end position="1813"/>
    </location>
</feature>
<comment type="subcellular location">
    <subcellularLocation>
        <location evidence="1">Membrane</location>
    </subcellularLocation>
</comment>
<feature type="domain" description="Cadherin" evidence="11">
    <location>
        <begin position="1546"/>
        <end position="1649"/>
    </location>
</feature>
<feature type="domain" description="Cadherin" evidence="11">
    <location>
        <begin position="2986"/>
        <end position="3082"/>
    </location>
</feature>
<feature type="domain" description="Cadherin" evidence="11">
    <location>
        <begin position="1227"/>
        <end position="1330"/>
    </location>
</feature>
<sequence length="7316" mass="786797">MGAITFILSFLTLLLILQEAKTQQCDLTYPGTSYNVNENTAEDTIVVQGSSFTGGVYPAYEARIVSVSPGPADLFYVKPDTGELYIGSEPLDYEESPMHTVIIECWDTTDPATKDSVTVTVNVVNANDPPVFTNLPGTGSVNEDAGSSASVFQVNVQDQDTSNTITYAILNQNPGGTLKFTIDSSGLVKVISANSLQADPPSAVTLYTLLIRASDGSTFISDVLTINVLGTFDESPSFARSSYTGSVDEDGTAITWINPPAVEPKDDFNDADAGDSYTYSISGKYMGAGASKFRVGESTGIITASDDMDIDAGSQQIYTFTLTATDRGDNQGSTLITIQVNPVNEHAPVFNPTVYHESIYENGVSGATVATLGVTDADTGDTMTITITSGDDAINKFAISGNDVITNGVLDYEALISDLYVLNIQAEDSGGKTSDAMVFIQIKGVNEYTPSFTDAPYDPFSVLENVAIETTVVPAPAVDDADRGTDGELVYQVISSSPPSGLDKFSVDVRDGAITTKASLNYEDQDTYTLRIKVSDTGIPVKTATTDIVINIVNVNDNPPTLDQTVYYATVLESDTAGTVLVNFVVTDPDDPDTAAFNFAIESSSDTSATPPPRTTRFTFDVPDKALTLTDPIHLDPDDSAQYDDTYTLIVEISDASQTATATVFVNVEPVNDYDPVFNAASVPASPTIAEAEPFGTSVFTLGAADGDFGSQGELTYSIIDGDTYNNFQIDSSTGEVSVKTPLDYELVTSVTLTLHVTDNDVDNPRTATSLVTVDVTDVVGDAQITCVDSRTIVLNLPEEDVETSDSIHLYDCSDPDGRTVQYLLSPAGGYGKFSLNSATGEVTVLAGIDWDVPDDTHYPLEITVKENPVVDADDIVILTLTVNILPTNEFNPVFLPAFTGAVDVYEDALVDSLVIGIGANTQDSDLSPHDIVEYRITSVTPSSGTNSFSLDPVTGELRLAKQLDREEEATYDIVIEIEDGGGVVETDTLTVTVLDINDNTPVCLQTAYSVQVLENTTPFTAVTDLDLTCTDPDDGTNGDLIYSVNQPNPATGPDFEHANGVGVRLLGGSTLDYDNTPNHQYNIELVVTDQGTPLPKSTTVYITVTILPENEFIPVAPVAGSCDSSIDEESAVGTLIVSCPVTDADSVDTADGQVVYSITAGDTDDLFYVDSSGNIRVANLIDYESLAGAPPSYTLTIQAENSAGPALTYDVVITIDDINDHVPACTSMSFVENVDEDETVPYVIIPFGTICSDDDTSDTLTYTIVPAMNPPFEVTATGDFKLNTAQDYDLGTRSYSMEISVKDTALHEILLDVIVNILPVNEPGNDPAFSPTTYSPAVDEDIPIYSTIVTVTANDGDSADTPHGVVHYSIAAACTCPQFGVNTNGDVILLQNLDYETDTGHTITVEATDSSGIPVAVTVTLTVNDVNDNPPIFSPTIYSVIVPEDLNNLPIETVIASDNDDPADNGLIQYVITGGNPDPTSIFTIDASTGAITNTVALDYDDISQQIFQINVEARDLNGGVGYRSATAMVTVHVEGRNTETPIFDSTPYTTSQQENIPVGQFVFQVSASDADLGPDGEIYFAMTGPTPFQIEEDTGIITLKSPLDRETTDTFELSVIATDRGITPSSNAATATVTITVTDYNDNEPVCTFSSVVETRAEDTAVGNVIYDLGAQCADTSDLGTNAIIEYSIANVDGDPSSKNEYTPRFMTNPIIEVVLEDLPIGSTVLQLGAIDNDAGNDGELTYIILEGNSEEKFDIVSDTGVIYLLRQLDWETTDQYQLIVQASDGGTPPKTTTGTVDIYILDTNDNVPYCDPIGYNAVVPEDTSIDSYIITPNCMDDDFGSNFTYTIVSGNDDTRFRIDESSGNLYLNRMLDAETENVYVLTVKISDGLSEGTAVITVSVQGVNEYPPVYDPYSVYYANVAEDAGSGVLVTTVVTNDLDALDDGKVTYQITDGNINDVFQINEEDGSITVKRALDRETINEYTLEITATDLAAPGQELTALASVVVTINDRNDQPPLFQPVFYTGTILEDAAIAELVATMTVVDYDLGSPNTDYKISIKSGDVLKKFDISGDELVVNGVLDYETTKSYFITIEVEDLGTPALTSTGHIAVTVLPVNEAVPEFQFIGTAKLYESGIDENAVGYTSVLTVNAVELDPTDDPDHVHSQIRYYITGGNDDGIFTIDTRSGVISTAGIIDREEKDFYTLEVTAVDSIPEFGDELIDTAVVNITVRDVNDNAPLFDPTLYSISVYETADIASTLMSLFATDADIGTNKDIDYDIVYGNTGSDFDFISNELLTVHTLAWHRTQFYRLVIRAKDRGTPSKSGYARVTIEVKPINNQSPIFPADTDTVSLPEDTLVGTPIYTAVASDADYGFHGEVEYYITDGLDGDDGTFHVNRQTGLVTLGANLDREYQDQYIINITAFDKAENETLVKRDSFLLTIDITDVNDNDPICVVPIDLIYMEENQDPDIVITTVRATDADIDENAELSYTVISGVNEFDFELQAGTHDIYAIENLDREKHDIYSLNIKVSDNGVPPRTALCAIEIHLIDQNDNDPLITPNNVKLSIYENSPQHTSLFTFEATDPDEDLNGEVFFTIIGGDDHGHFSIGEISGELETTAVLDREEISSYALQIRASDKGDPARMGNALVNITVIDENDNGPICKKSQSYTKTVREDMAIGMPAMVIRSYDKDEYKYKNTERTYRIMSGNDGTWAIDPEKGSIYLLGELNRQTAPGYSFVVRIEDDKDPTMYDECTASINVIEARDGISVVDADVVLTVQENVDLGTIIGNVGCFDADICGGDMMYDIIGGANMEDFYLNIDTGTLLVAGEIDYEEVQQYALLVRSIQNGYEEAYGVVAINVIDMNDHAPIFLTTSPYASGVREDSPLQSTVIHVSATDEDAGEDSIVTYSLSTALDDNGPIANTYFSINSDSGVITIKDELDSELYREISLVVLATDSGSPAETASATVTITIVDVNDNPPVFNPDFYSGEMSYTNLLGEPVINLFATDADQDSIVQYSIQDSSGAFTVNPGSGAVSLSTGVRPTVYTKYPFTVTGTDTGNPPQTSEVINARIDTFDPYMNLVAIHVTGRTKQDILDDEENFLESLNTLIRAEYPTGRCGISHVLTVGDVVTVSAKRRLLQSSSVIVYVYGVADDTADVESGLANTKNFISQEYLYSTFAGDDLGTPSSALTDVSDYPMTLVEKVTEPTDSWWTSAAGIATIVMCSLLGLVALAAICTLIYCCCCGALAGACAGDGKGCCVGCWRRFVQAVKDCCRSKPRPPPPEEPKGPRHNWGAHVYEGYHRDEIPIKKKGKAEESVLSLPQTKSSDAAGRFKSLAGKARGGGVDDDIAKIKEQHEADKRQFNKVQGVNKARAEQDLQDKLAERRNRRFECVLTYPGTSYSINENTAKDTIVVQGSSFTGGVYPAYEARIVSVSPGPVDLFYVKPDTGELYIGSEPLDYEESPMHTVIIECWDTTDPATKDSVTVTVNVVNANDPPEFTNLPGTGSVNEDAGSSASVFQVNVQDQDTSNTITYAIINQNPGGTLKFTIDSSGLVKVISANSLQADPPSAVTLYTLLIRASDGSTFISDVLTINVLGTFDESPSFARSSYTGSVDEDGTAISWINPPSIEPKDDLSDADGAGDSYTYSISGAGASKFRVGESTGIITASDDMDIDAGSQQTYTFSLTATDRGDNQGSTLITIQVNPVNEHAPVFNPTVYHKSIYENGVSGATVATLGVTDADTGDTMTIIITSGDDVINKFDISGNDVITNGVLDYEALVNDLYILNVRAEDSGGKTSDAMVFIQVKGVNEYTPSFSDAPYDPFSVLEDVAIETTVVPAPVVDDADRGPDGELIYNIVSINPPSGLDKFSVDVRDGAITTKASLNYEDQDTYTLRIKVSDTGIPVKTATTDIVINVVNVNDNPPTLDQTVYYATVLESDTAGTVLVNFVVSDPDDPGNAAFDFMIDPASDNSAVAPLTTRFTFDVPDKALTLTDPIHLDPGDVAQYDDAYILLVEISDGSQTATATVYVNVEPVNDYDPVFATDTDPPGPISINEGEPFGTPVFKLEATDGDFGYQGELTYSIIDGDTYNNFLIDSSTGEVSVKTPLVYELGDSVTLTLHVSDNDVDNPRTATAIVTVGVNDVTGDGQITCVDSMTIVVNLPEEDVETNDLIHDYDCSDPDGTTVIYTLNPADGFGKFEIDAASGEVTVKAGIDWDNADDTHYPLEITVKENPVVDANDVVILTLTVNILPTNEFNPVFLPAFTGAVDVSEDELVDYLVIDIGANTQDNDLSPHDIVEYRISSVTPSSGTNSFSLDPVTGELRLTKQLDREEEASYDIVIEIEDGGGVVETDTLTVTVLDINDNTPVCLQTAYSVQVLENTTPFTAVTDLDLTCTDPDDGTNGDLIYSVNQPNPATGPDFEYAPAVGVRLLGGSTLDYDNTPNHQYNVELVVTDQGTPLPKSTTVYITVTILPENEFAPVSPAPGSCDSSIDEESSIGSVVVSCPATDADSVDTADGLMVYSITDGDTDDLFYIDGSGTIRVANPIDYESLTGNPPSYTLTITAVNSATTLSYNAVITINDVNDHFPACTSMSFVVNVNEDEGVPYTIIELSSICNDEDPSDVTLFYSIDPSMNPPFEVTATGDFKLNTAQDYDLGTRSYNLDIHVSDTINEIILAVTVNILPVNDNNPLFNQPTYTTDVDEDIPIYSTIVTVTANDGDSADTPHGVVHYSIAAACACPQFGINTNGDVILLQNLDYETDTGHTITVEATDSSGTTVPVTVTLNVNDVNDNPPIFSPTIYSVIVPEDMNNLPIETVIASDNDDPVDNGLIQYVITGGNPDPTSIFTIDPSTGAITNTVALDYDDVSQQIFQINVEARDLNGGVGYRSATAMVTVHVEGRNTETPIFDDTPYTTSQQENIPVGQFVFQVSASDADFGPDGEIYFALTGSTSFQIEEDTGIITLKSPLDRETIDTCKLSVIATDRGTTPSSNAATATVTITVTDYNDNEPVCTFSSVVETRAEDTAVGNVIYDLGAQCADTSDLGANAIIEYSIANVDGDPSSNLFDVDLKNHAIQIHVSDVGPPSLTTIVMVNVLVTGINEYTPTFTPGGAQFISIPEDTSLNTVVFDADAADSDNGESLVYSLTGSTKFDINPTNGEIYLVSSIIPTDVFTLTITATDDGAVPGTDSSTQSLTITVDEVNNNPPSFDSLNYFGSVFENDDGTSPVVTMAVTDVDGDNVGLSIISGNTGSVFSVDQSGNIYVIDSTNLDAETSAIYTLTIRATDDGTPSRASDTTVNILVKGVNEHAPVFPLPSYSESVYETDLAGTLVLQVIASDSDGGVDGDITYSIVSGDEGKFGIDASSGEIVVLGALDCEIKATYNLVVNAVDNGATSLTGATTVTITVICVNDEGPSCNPDFYSWTISENTVVSTTVGSIVCNDDGGSFMYTIVNGNSPPTFAIPVDNVPEIVLKYEVDFETVESFQLIVKVIDDATPPGSSTVTVVVDITGENEYTPRFLTNPIVATLSEDLSIGATAVQLNATDYDSGNDGDITYSIIDGNEEGKFDIVSDTGVIYLLRKLDWEMTETYQLLVEAVDGGMTEKTGTGTINVVVLDTNDNVPYCDPIGYNVVVPEDTSIDSYVITPNCMDDDFGSDFVYTITSGNGDNYFRIDENSGSIYVNRMLDAETKTVHVLTMKISDGVNEGSAVITVAVQGVNEYPPVYEPYSVYHCNVLENSAAGTLVITVTAVDRDVMDDGKVYYEITDGNIDGVFEINDTEGSILVKRTLDRETIDKYTLEITATDLAIPGMELQALASVVITVDDANDQPPTFQPVFYAGTILEDAIIGALVTTMTVVDNDLGSPNTDFTISIVSGDDSNQFSISGDELVVNGVLDYETTKSYYLTIEVADLGIPVLSSTGYIAVTVLPVNEAVPEFQFNTGTFYEKDIDENVAGHTSVITVNALEPDPKDDPDHVHSQIRYYITGGNEDGKFSIDTRSGVIYTAGIIDREETDFYTLEVTAIDSIPEFGDELHDTALVKITVNDVNDNAPAFEPTLYSIEVYETAAIDSTLMTLFATDNDLGTNQNIDYDILFGNTGGDFDFIDNELRTKNALAWHRTAFYRLVIRAVDGGDPSLSGYARITVEVKSVNNHAPKFTADTDTISLPENTLVGAPIYTAAASDDDYGFHGEIEYYITDGTQGDDGTFHINSQTGLVTLGSNLDREYRDLYILNITAFDKANNETMVKRDSFILNIEVTDINDNDPICDVPIDIIFIEENQGPDVLITTVHATDPDINENAELSYTVISGVNEYDFVLDEVTHGIRAIESLDRERHDIYSINIKVSDNGFPQRTALCAIEIHVIDKNDNDPLITPSDVQLSVYENSPKHTSLFTFVATDPDEDLNGETFFTIIGGDDNGHFGIGEYSGRLETIAVLDREEISSYVLLIRVSDKGDPARTGDAVVNVTVIDENDNGPICTDANNYLTNVREDMEAGMPAMVIRSSDPDDYVLRNTERTYRIMSGNDGTWAIDAEKGSIYLLGELNRQQTIAYSFVIRIEDDKNPNMYDECTASITVLEAAEGVPLVDADVELTVQENAAIGTVVGTLNCFTICGGDIMYDIIGGSYMEDFYLSIDTGILLVAGEIDYEEIQQYAFLVRTIQDGYAEDYGVVAINVIDMNDHAPTFINTSPYASGIREDSPLQTTVIHVSATDEDAGEDSIITYSISSVLDDNGPIANTYFSINSDTGVVTVKEELDSELYREITFVVIATDSGSPAETASTTVTITIVDVNDNPPVFNPHFYSGELSYLNLLGEPVIQVQATDADLDTVVQYSIHDSSSTFSVNPGTGDVSLSTGVRPAVYTKYAFTVTGTDDGNPPLISEVINARIDTFNPYLNLVAIHLTGRTKQDILDDEENFLEPLTTLIRADYPTGRCGISHVLTVGDVVTVSAKRRLLQSSNIIVYVYGVADNTADVESGLSNTKNFISQQYLFAVFSGNDEGTPSSALSGLSDYPMNFIENVTEPIDDWWFSAAGIATIAICSLLGLAALIGLSALIYSCCCGSLVGTALCAGLGDGRGCCAACWRRFILAIKSCCRNCCESKPRPPPPEPEASPKRNWGANVYKGYHREEIPIKKKGLAEESVLSLPSPKSGDAAVKFKGLAGKARGGAVDDDIAKIKEQHEADKRQFNKVQGVNKARAEQDLQDKLAERRNRRFGNNGDGVRIFSRGTRPVAQDSASLGVNQPPIRYYFSARLGPVGGECCGLETCQECGALEDAHAQRVVKKKAYYYLPGSTAFPSYRPDPPPPTPPPPPPALGAPVPPPP</sequence>
<feature type="domain" description="Cadherin" evidence="11">
    <location>
        <begin position="2022"/>
        <end position="2125"/>
    </location>
</feature>
<feature type="domain" description="Cadherin" evidence="11">
    <location>
        <begin position="5417"/>
        <end position="5518"/>
    </location>
</feature>
<dbReference type="SMART" id="SM00112">
    <property type="entry name" value="CA"/>
    <property type="match status" value="61"/>
</dbReference>
<feature type="region of interest" description="Disordered" evidence="9">
    <location>
        <begin position="7287"/>
        <end position="7316"/>
    </location>
</feature>
<feature type="domain" description="Cadherin" evidence="11">
    <location>
        <begin position="5519"/>
        <end position="5623"/>
    </location>
</feature>
<evidence type="ECO:0000256" key="2">
    <source>
        <dbReference type="ARBA" id="ARBA00022692"/>
    </source>
</evidence>
<evidence type="ECO:0000256" key="7">
    <source>
        <dbReference type="ARBA" id="ARBA00023136"/>
    </source>
</evidence>
<feature type="domain" description="Cadherin" evidence="11">
    <location>
        <begin position="6370"/>
        <end position="6474"/>
    </location>
</feature>
<keyword evidence="10" id="KW-0732">Signal</keyword>
<feature type="domain" description="Cadherin" evidence="11">
    <location>
        <begin position="5313"/>
        <end position="5420"/>
    </location>
</feature>
<feature type="domain" description="Cadherin" evidence="11">
    <location>
        <begin position="6052"/>
        <end position="6154"/>
    </location>
</feature>
<feature type="domain" description="Cadherin" evidence="11">
    <location>
        <begin position="4048"/>
        <end position="4167"/>
    </location>
</feature>
<feature type="domain" description="Cadherin" evidence="11">
    <location>
        <begin position="4910"/>
        <end position="5013"/>
    </location>
</feature>
<gene>
    <name evidence="13" type="primary">LOC100329017</name>
</gene>
<dbReference type="PROSITE" id="PS50268">
    <property type="entry name" value="CADHERIN_2"/>
    <property type="match status" value="61"/>
</dbReference>
<feature type="domain" description="Cadherin" evidence="11">
    <location>
        <begin position="3404"/>
        <end position="3502"/>
    </location>
</feature>
<dbReference type="Pfam" id="PF00028">
    <property type="entry name" value="Cadherin"/>
    <property type="match status" value="40"/>
</dbReference>
<feature type="domain" description="Cadherin" evidence="11">
    <location>
        <begin position="2130"/>
        <end position="2242"/>
    </location>
</feature>
<feature type="domain" description="Cadherin" evidence="11">
    <location>
        <begin position="3821"/>
        <end position="3929"/>
    </location>
</feature>
<feature type="domain" description="Cadherin" evidence="11">
    <location>
        <begin position="2561"/>
        <end position="2665"/>
    </location>
</feature>
<reference evidence="13" key="1">
    <citation type="submission" date="2025-08" db="UniProtKB">
        <authorList>
            <consortium name="RefSeq"/>
        </authorList>
    </citation>
    <scope>IDENTIFICATION</scope>
    <source>
        <tissue evidence="13">Testes</tissue>
    </source>
</reference>
<accession>A0ABM0GRL5</accession>
<feature type="domain" description="Cadherin" evidence="11">
    <location>
        <begin position="4695"/>
        <end position="4798"/>
    </location>
</feature>
<feature type="domain" description="Cadherin" evidence="11">
    <location>
        <begin position="5624"/>
        <end position="5723"/>
    </location>
</feature>
<feature type="domain" description="Cadherin" evidence="11">
    <location>
        <begin position="4167"/>
        <end position="4262"/>
    </location>
</feature>
<feature type="compositionally biased region" description="Pro residues" evidence="9">
    <location>
        <begin position="7293"/>
        <end position="7316"/>
    </location>
</feature>
<organism evidence="12 13">
    <name type="scientific">Saccoglossus kowalevskii</name>
    <name type="common">Acorn worm</name>
    <dbReference type="NCBI Taxonomy" id="10224"/>
    <lineage>
        <taxon>Eukaryota</taxon>
        <taxon>Metazoa</taxon>
        <taxon>Hemichordata</taxon>
        <taxon>Enteropneusta</taxon>
        <taxon>Harrimaniidae</taxon>
        <taxon>Saccoglossus</taxon>
    </lineage>
</organism>
<feature type="domain" description="Cadherin" evidence="11">
    <location>
        <begin position="6476"/>
        <end position="6581"/>
    </location>
</feature>
<feature type="domain" description="Cadherin" evidence="11">
    <location>
        <begin position="4486"/>
        <end position="4592"/>
    </location>
</feature>
<dbReference type="RefSeq" id="XP_002735779.2">
    <property type="nucleotide sequence ID" value="XM_002735733.2"/>
</dbReference>
<evidence type="ECO:0000259" key="11">
    <source>
        <dbReference type="PROSITE" id="PS50268"/>
    </source>
</evidence>
<feature type="domain" description="Cadherin" evidence="11">
    <location>
        <begin position="6155"/>
        <end position="6264"/>
    </location>
</feature>
<dbReference type="PANTHER" id="PTHR24025">
    <property type="entry name" value="DESMOGLEIN FAMILY MEMBER"/>
    <property type="match status" value="1"/>
</dbReference>
<dbReference type="PRINTS" id="PR00205">
    <property type="entry name" value="CADHERIN"/>
</dbReference>
<feature type="domain" description="Cadherin" evidence="11">
    <location>
        <begin position="2243"/>
        <end position="2345"/>
    </location>
</feature>
<evidence type="ECO:0000256" key="8">
    <source>
        <dbReference type="PROSITE-ProRule" id="PRU00043"/>
    </source>
</evidence>
<dbReference type="Gene3D" id="2.60.40.60">
    <property type="entry name" value="Cadherins"/>
    <property type="match status" value="60"/>
</dbReference>
<evidence type="ECO:0000256" key="1">
    <source>
        <dbReference type="ARBA" id="ARBA00004370"/>
    </source>
</evidence>
<feature type="domain" description="Cadherin" evidence="11">
    <location>
        <begin position="4264"/>
        <end position="4371"/>
    </location>
</feature>
<feature type="domain" description="Cadherin" evidence="11">
    <location>
        <begin position="5116"/>
        <end position="5209"/>
    </location>
</feature>
<keyword evidence="5" id="KW-0130">Cell adhesion</keyword>
<feature type="domain" description="Cadherin" evidence="11">
    <location>
        <begin position="1435"/>
        <end position="1545"/>
    </location>
</feature>
<feature type="domain" description="Cadherin" evidence="11">
    <location>
        <begin position="2346"/>
        <end position="2455"/>
    </location>
</feature>
<feature type="domain" description="Cadherin" evidence="11">
    <location>
        <begin position="2875"/>
        <end position="2985"/>
    </location>
</feature>